<dbReference type="GO" id="GO:0032580">
    <property type="term" value="C:Golgi cisterna membrane"/>
    <property type="evidence" value="ECO:0007669"/>
    <property type="project" value="UniProtKB-SubCell"/>
</dbReference>
<evidence type="ECO:0000256" key="2">
    <source>
        <dbReference type="ARBA" id="ARBA00004922"/>
    </source>
</evidence>
<feature type="compositionally biased region" description="Gly residues" evidence="24">
    <location>
        <begin position="47"/>
        <end position="56"/>
    </location>
</feature>
<feature type="disulfide bond" evidence="20">
    <location>
        <begin position="294"/>
        <end position="298"/>
    </location>
</feature>
<evidence type="ECO:0000256" key="22">
    <source>
        <dbReference type="PROSITE-ProRule" id="PRU00992"/>
    </source>
</evidence>
<evidence type="ECO:0000256" key="13">
    <source>
        <dbReference type="ARBA" id="ARBA00023157"/>
    </source>
</evidence>
<dbReference type="GO" id="GO:0006487">
    <property type="term" value="P:protein N-linked glycosylation"/>
    <property type="evidence" value="ECO:0007669"/>
    <property type="project" value="TreeGrafter"/>
</dbReference>
<evidence type="ECO:0000256" key="24">
    <source>
        <dbReference type="SAM" id="MobiDB-lite"/>
    </source>
</evidence>
<evidence type="ECO:0000256" key="15">
    <source>
        <dbReference type="ARBA" id="ARBA00030648"/>
    </source>
</evidence>
<evidence type="ECO:0000256" key="12">
    <source>
        <dbReference type="ARBA" id="ARBA00023136"/>
    </source>
</evidence>
<dbReference type="UniPathway" id="UPA00378"/>
<keyword evidence="10 25" id="KW-1133">Transmembrane helix</keyword>
<keyword evidence="6 22" id="KW-0328">Glycosyltransferase</keyword>
<dbReference type="RefSeq" id="XP_034105397.1">
    <property type="nucleotide sequence ID" value="XM_034249506.2"/>
</dbReference>
<keyword evidence="9" id="KW-0735">Signal-anchor</keyword>
<keyword evidence="28" id="KW-1185">Reference proteome</keyword>
<evidence type="ECO:0000256" key="18">
    <source>
        <dbReference type="PIRSR" id="PIRSR000472-50"/>
    </source>
</evidence>
<comment type="catalytic activity">
    <reaction evidence="17">
        <text>N(4)-{beta-D-GlcNAc-(1-&gt;2)-alpha-D-Man-(1-&gt;3)-[beta-D-GlcNAc-(1-&gt;2)-alpha-D-Man-(1-&gt;6)]-beta-D-Man-(1-&gt;4)-beta-D-GlcNAc-(1-&gt;4)-beta-D-GlcNAc}-L-asparaginyl-[protein] + GDP-beta-L-fucose = an N(4)-{beta-D-GlcNAc-(1-&gt;2)-alpha-D-Man-(1-&gt;3)-[beta-D-GlcNAc-(1-&gt;2)-alpha-D-Man-(1-&gt;6)]-beta-D-Man-(1-&gt;4)-beta-D-GlcNAc-(1-&gt;4)-[alpha-L-Fuc-(1-&gt;6)]-beta-D-GlcNAc}-L-asparaginyl-[protein] + GDP + H(+)</text>
        <dbReference type="Rhea" id="RHEA:12985"/>
        <dbReference type="Rhea" id="RHEA-COMP:13526"/>
        <dbReference type="Rhea" id="RHEA-COMP:13532"/>
        <dbReference type="ChEBI" id="CHEBI:15378"/>
        <dbReference type="ChEBI" id="CHEBI:57273"/>
        <dbReference type="ChEBI" id="CHEBI:58189"/>
        <dbReference type="ChEBI" id="CHEBI:60651"/>
        <dbReference type="ChEBI" id="CHEBI:137207"/>
        <dbReference type="EC" id="2.4.1.68"/>
    </reaction>
</comment>
<evidence type="ECO:0000256" key="6">
    <source>
        <dbReference type="ARBA" id="ARBA00022676"/>
    </source>
</evidence>
<feature type="transmembrane region" description="Helical" evidence="25">
    <location>
        <begin position="15"/>
        <end position="34"/>
    </location>
</feature>
<comment type="subcellular location">
    <subcellularLocation>
        <location evidence="1">Golgi apparatus</location>
        <location evidence="1">Golgi stack membrane</location>
        <topology evidence="1">Single-pass type II membrane protein</topology>
    </subcellularLocation>
</comment>
<dbReference type="Gene3D" id="2.30.30.40">
    <property type="entry name" value="SH3 Domains"/>
    <property type="match status" value="1"/>
</dbReference>
<keyword evidence="23" id="KW-0175">Coiled coil</keyword>
<evidence type="ECO:0000256" key="5">
    <source>
        <dbReference type="ARBA" id="ARBA00022443"/>
    </source>
</evidence>
<evidence type="ECO:0000259" key="27">
    <source>
        <dbReference type="PROSITE" id="PS51659"/>
    </source>
</evidence>
<evidence type="ECO:0000256" key="7">
    <source>
        <dbReference type="ARBA" id="ARBA00022679"/>
    </source>
</evidence>
<dbReference type="PANTHER" id="PTHR13132">
    <property type="entry name" value="ALPHA- 1,6 -FUCOSYLTRANSFERASE"/>
    <property type="match status" value="1"/>
</dbReference>
<dbReference type="EC" id="2.4.1.68" evidence="3"/>
<dbReference type="CDD" id="cd11300">
    <property type="entry name" value="Fut8_like"/>
    <property type="match status" value="1"/>
</dbReference>
<feature type="domain" description="GT23" evidence="27">
    <location>
        <begin position="282"/>
        <end position="566"/>
    </location>
</feature>
<feature type="region of interest" description="Important for donor substrate binding" evidence="18 22">
    <location>
        <begin position="438"/>
        <end position="439"/>
    </location>
</feature>
<dbReference type="Gene3D" id="1.10.287.1060">
    <property type="entry name" value="ESAT-6-like"/>
    <property type="match status" value="1"/>
</dbReference>
<feature type="disulfide bond" evidence="20">
    <location>
        <begin position="538"/>
        <end position="545"/>
    </location>
</feature>
<dbReference type="PIRSF" id="PIRSF000472">
    <property type="entry name" value="Alpha1_6FUT_euk"/>
    <property type="match status" value="1"/>
</dbReference>
<protein>
    <recommendedName>
        <fullName evidence="4">Alpha-(1,6)-fucosyltransferase</fullName>
        <ecNumber evidence="3">2.4.1.68</ecNumber>
    </recommendedName>
    <alternativeName>
        <fullName evidence="14">GDP-L-Fuc:N-acetyl-beta-D-glucosaminide alpha1,6-fucosyltransferase</fullName>
    </alternativeName>
    <alternativeName>
        <fullName evidence="16">GDP-fucose--glycoprotein fucosyltransferase</fullName>
    </alternativeName>
    <alternativeName>
        <fullName evidence="15">Glycoprotein 6-alpha-L-fucosyltransferase</fullName>
    </alternativeName>
</protein>
<evidence type="ECO:0000256" key="11">
    <source>
        <dbReference type="ARBA" id="ARBA00023034"/>
    </source>
</evidence>
<keyword evidence="5 21" id="KW-0728">SH3 domain</keyword>
<comment type="pathway">
    <text evidence="2">Protein modification; protein glycosylation.</text>
</comment>
<evidence type="ECO:0000256" key="17">
    <source>
        <dbReference type="ARBA" id="ARBA00093238"/>
    </source>
</evidence>
<feature type="disulfide bond" evidence="20">
    <location>
        <begin position="280"/>
        <end position="342"/>
    </location>
</feature>
<evidence type="ECO:0000313" key="29">
    <source>
        <dbReference type="RefSeq" id="XP_034105397.1"/>
    </source>
</evidence>
<feature type="domain" description="SH3" evidence="26">
    <location>
        <begin position="575"/>
        <end position="636"/>
    </location>
</feature>
<keyword evidence="13 20" id="KW-1015">Disulfide bond</keyword>
<dbReference type="Pfam" id="PF19745">
    <property type="entry name" value="FUT8_N_cat"/>
    <property type="match status" value="1"/>
</dbReference>
<dbReference type="OrthoDB" id="2014825at2759"/>
<organism evidence="28 29">
    <name type="scientific">Drosophila albomicans</name>
    <name type="common">Fruit fly</name>
    <dbReference type="NCBI Taxonomy" id="7291"/>
    <lineage>
        <taxon>Eukaryota</taxon>
        <taxon>Metazoa</taxon>
        <taxon>Ecdysozoa</taxon>
        <taxon>Arthropoda</taxon>
        <taxon>Hexapoda</taxon>
        <taxon>Insecta</taxon>
        <taxon>Pterygota</taxon>
        <taxon>Neoptera</taxon>
        <taxon>Endopterygota</taxon>
        <taxon>Diptera</taxon>
        <taxon>Brachycera</taxon>
        <taxon>Muscomorpha</taxon>
        <taxon>Ephydroidea</taxon>
        <taxon>Drosophilidae</taxon>
        <taxon>Drosophila</taxon>
    </lineage>
</organism>
<keyword evidence="12 25" id="KW-0472">Membrane</keyword>
<evidence type="ECO:0000256" key="14">
    <source>
        <dbReference type="ARBA" id="ARBA00030434"/>
    </source>
</evidence>
<evidence type="ECO:0000256" key="8">
    <source>
        <dbReference type="ARBA" id="ARBA00022692"/>
    </source>
</evidence>
<dbReference type="InterPro" id="IPR036028">
    <property type="entry name" value="SH3-like_dom_sf"/>
</dbReference>
<evidence type="ECO:0000256" key="19">
    <source>
        <dbReference type="PIRSR" id="PIRSR000472-51"/>
    </source>
</evidence>
<dbReference type="GO" id="GO:0008424">
    <property type="term" value="F:glycoprotein 6-alpha-L-fucosyltransferase activity"/>
    <property type="evidence" value="ECO:0007669"/>
    <property type="project" value="UniProtKB-EC"/>
</dbReference>
<dbReference type="PROSITE" id="PS50002">
    <property type="entry name" value="SH3"/>
    <property type="match status" value="1"/>
</dbReference>
<dbReference type="AlphaFoldDB" id="A0A6P8YBP2"/>
<evidence type="ECO:0000256" key="16">
    <source>
        <dbReference type="ARBA" id="ARBA00032208"/>
    </source>
</evidence>
<dbReference type="InterPro" id="IPR015827">
    <property type="entry name" value="Fut8"/>
</dbReference>
<dbReference type="InterPro" id="IPR045573">
    <property type="entry name" value="Fut8_N_cat"/>
</dbReference>
<dbReference type="CTD" id="32122"/>
<keyword evidence="8 25" id="KW-0812">Transmembrane</keyword>
<proteinExistence type="inferred from homology"/>
<comment type="similarity">
    <text evidence="22">Belongs to the glycosyltransferase 23 family.</text>
</comment>
<evidence type="ECO:0000256" key="23">
    <source>
        <dbReference type="SAM" id="Coils"/>
    </source>
</evidence>
<dbReference type="InterPro" id="IPR001452">
    <property type="entry name" value="SH3_domain"/>
</dbReference>
<evidence type="ECO:0000256" key="4">
    <source>
        <dbReference type="ARBA" id="ARBA00018201"/>
    </source>
</evidence>
<accession>A0A6P8YBP2</accession>
<dbReference type="Proteomes" id="UP000515160">
    <property type="component" value="Chromosome X"/>
</dbReference>
<evidence type="ECO:0000256" key="9">
    <source>
        <dbReference type="ARBA" id="ARBA00022968"/>
    </source>
</evidence>
<dbReference type="InterPro" id="IPR027350">
    <property type="entry name" value="GT23_dom"/>
</dbReference>
<feature type="short sequence motif" description="SH3-binding" evidence="19">
    <location>
        <begin position="372"/>
        <end position="378"/>
    </location>
</feature>
<feature type="region of interest" description="Disordered" evidence="24">
    <location>
        <begin position="44"/>
        <end position="69"/>
    </location>
</feature>
<dbReference type="PANTHER" id="PTHR13132:SF29">
    <property type="entry name" value="ALPHA-(1,6)-FUCOSYLTRANSFERASE"/>
    <property type="match status" value="1"/>
</dbReference>
<reference evidence="29" key="1">
    <citation type="submission" date="2025-08" db="UniProtKB">
        <authorList>
            <consortium name="RefSeq"/>
        </authorList>
    </citation>
    <scope>IDENTIFICATION</scope>
    <source>
        <strain evidence="29">15112-1751.03</strain>
        <tissue evidence="29">Whole Adult</tissue>
    </source>
</reference>
<evidence type="ECO:0000256" key="1">
    <source>
        <dbReference type="ARBA" id="ARBA00004447"/>
    </source>
</evidence>
<evidence type="ECO:0000256" key="3">
    <source>
        <dbReference type="ARBA" id="ARBA00012660"/>
    </source>
</evidence>
<keyword evidence="11" id="KW-0333">Golgi apparatus</keyword>
<evidence type="ECO:0000259" key="26">
    <source>
        <dbReference type="PROSITE" id="PS50002"/>
    </source>
</evidence>
<dbReference type="PROSITE" id="PS51659">
    <property type="entry name" value="GT23"/>
    <property type="match status" value="1"/>
</dbReference>
<gene>
    <name evidence="29" type="primary">LOC117568693</name>
</gene>
<name>A0A6P8YBP2_DROAB</name>
<evidence type="ECO:0000256" key="21">
    <source>
        <dbReference type="PROSITE-ProRule" id="PRU00192"/>
    </source>
</evidence>
<feature type="coiled-coil region" evidence="23">
    <location>
        <begin position="75"/>
        <end position="119"/>
    </location>
</feature>
<dbReference type="CDD" id="cd11792">
    <property type="entry name" value="SH3_Fut8"/>
    <property type="match status" value="1"/>
</dbReference>
<keyword evidence="7 22" id="KW-0808">Transferase</keyword>
<dbReference type="SUPFAM" id="SSF50044">
    <property type="entry name" value="SH3-domain"/>
    <property type="match status" value="1"/>
</dbReference>
<feature type="disulfide bond" evidence="20">
    <location>
        <begin position="288"/>
        <end position="306"/>
    </location>
</feature>
<evidence type="ECO:0000256" key="25">
    <source>
        <dbReference type="SAM" id="Phobius"/>
    </source>
</evidence>
<dbReference type="Gene3D" id="3.40.50.11350">
    <property type="match status" value="1"/>
</dbReference>
<evidence type="ECO:0000256" key="20">
    <source>
        <dbReference type="PIRSR" id="PIRSR000472-52"/>
    </source>
</evidence>
<dbReference type="InterPro" id="IPR035653">
    <property type="entry name" value="Fut8_SH3"/>
</dbReference>
<dbReference type="FunFam" id="2.30.30.40:FF:000070">
    <property type="entry name" value="Alpha-(1,6)-fucosyltransferase"/>
    <property type="match status" value="1"/>
</dbReference>
<evidence type="ECO:0000256" key="10">
    <source>
        <dbReference type="ARBA" id="ARBA00022989"/>
    </source>
</evidence>
<dbReference type="GeneID" id="117568693"/>
<dbReference type="FunFam" id="3.40.50.11350:FF:000001">
    <property type="entry name" value="Alpha-(1,6)-fucosyltransferase"/>
    <property type="match status" value="1"/>
</dbReference>
<evidence type="ECO:0000313" key="28">
    <source>
        <dbReference type="Proteomes" id="UP000515160"/>
    </source>
</evidence>
<sequence length="646" mass="72147">MLLVRQLFGSSSNSWVRALIIFVLAWAVLVYVFVLKLTNTQQQAAGQGQGGQGGQSYGSASLGSNGDNELNTRRINQAMQLLEHTKQRNEELKLLIDELMSEQLDKQSALKLIQRLEQDAAPKNGGAGGGNDAGLLVDDTLFEVVPADSDMERGLEAAGGAAIDSAPAGQPPLGGVAGVEPSLEYELARRRVQTNVAEIWNYFSSELGKIRKSLGPNNADLEESIQQVLLQGAEHKRSLLSDMEHLRRVDGYEAWRHKEASELSDLVQRRLHHLQNPSDCANARKLVCKLNKGCGYGCQLHHVVYCFIVAYATERTLILKSRGWRYHKGGWEEVFKPVSDSCHDAGTANAYNWPGKPNTQVLVLPIIDSLMPRPPYLPLAVPEDLAPRLKRLHGDPIVWWVGQFLKYLLRPQTSTRDFLNSGMRNLGWQRPIVGVHVRRTDKVGTEAAFHSIEEYMTHVEDYYRTLEINGTSVVRRIFLASDDARVIEEARKKYPQYRIVGDPEVARMAAVSTRYTDTALNGIILDIHLLSMSDYLVCTFSSQVCRVAYEIMQTMYPNAADRFKSLDDIYYYGGQNPHNRRAVIAHKPRSHEDLQLKVGDLVSVAGNHWDGNSKGKNTRTNQGGLFPSFKVVDKVETAKLPVYNGV</sequence>